<comment type="caution">
    <text evidence="1">The sequence shown here is derived from an EMBL/GenBank/DDBJ whole genome shotgun (WGS) entry which is preliminary data.</text>
</comment>
<dbReference type="Proteomes" id="UP000247345">
    <property type="component" value="Unassembled WGS sequence"/>
</dbReference>
<dbReference type="InterPro" id="IPR020503">
    <property type="entry name" value="Uncharacterised_Rv2561"/>
</dbReference>
<name>A0A2P6CBC6_9FLAO</name>
<protein>
    <recommendedName>
        <fullName evidence="3">DUF2652 domain-containing protein</fullName>
    </recommendedName>
</protein>
<keyword evidence="2" id="KW-1185">Reference proteome</keyword>
<dbReference type="RefSeq" id="WP_105047873.1">
    <property type="nucleotide sequence ID" value="NZ_CP150661.1"/>
</dbReference>
<gene>
    <name evidence="1" type="ORF">BTO14_02635</name>
</gene>
<dbReference type="OrthoDB" id="625021at2"/>
<evidence type="ECO:0000313" key="2">
    <source>
        <dbReference type="Proteomes" id="UP000247345"/>
    </source>
</evidence>
<dbReference type="InterPro" id="IPR029787">
    <property type="entry name" value="Nucleotide_cyclase"/>
</dbReference>
<evidence type="ECO:0000313" key="1">
    <source>
        <dbReference type="EMBL" id="PQJ72211.1"/>
    </source>
</evidence>
<organism evidence="1 2">
    <name type="scientific">Polaribacter butkevichii</name>
    <dbReference type="NCBI Taxonomy" id="218490"/>
    <lineage>
        <taxon>Bacteria</taxon>
        <taxon>Pseudomonadati</taxon>
        <taxon>Bacteroidota</taxon>
        <taxon>Flavobacteriia</taxon>
        <taxon>Flavobacteriales</taxon>
        <taxon>Flavobacteriaceae</taxon>
    </lineage>
</organism>
<dbReference type="SUPFAM" id="SSF55961">
    <property type="entry name" value="Bet v1-like"/>
    <property type="match status" value="1"/>
</dbReference>
<reference evidence="1 2" key="1">
    <citation type="submission" date="2016-12" db="EMBL/GenBank/DDBJ databases">
        <title>Trade-off between light-utilization and light-protection in marine flavobacteria.</title>
        <authorList>
            <person name="Kumagai Y."/>
            <person name="Yoshizawa S."/>
            <person name="Kogure K."/>
            <person name="Iwasaki W."/>
        </authorList>
    </citation>
    <scope>NUCLEOTIDE SEQUENCE [LARGE SCALE GENOMIC DNA]</scope>
    <source>
        <strain evidence="1 2">KCTC 12100</strain>
    </source>
</reference>
<evidence type="ECO:0008006" key="3">
    <source>
        <dbReference type="Google" id="ProtNLM"/>
    </source>
</evidence>
<sequence length="365" mass="41856">MGKSLLFLPDISGFTEFVQTTEVEHSQHVISELLEVLIAANTEELQLAEIEGDALFFYKENEIPSLERLLALSEHIFTAFYSHLKLLEKNRICPCNACSTAPKLQLKIIAHCGELQFLTVQNNRKPFGKQVIEAHRLMKNSVDSDNYVLFSKELTDTIGLSGNYQSKLYNFKQGNDRYDGNQLDYLYSIIDNRHLKLKSFLIPSKVVFNKSPSFIVEKEFLVAAEELLEALTNYAYRTQWKEEVNEIKYHVNEVTRLGSEHVCVVNQKHLDFVVVTKEVKPGQLVYGEMTESPIPVDKLYQFYVITPLDAGKCKLVLETYLEAKSPIKKLAIFLIVKKVFEKNTAKGLDKLYDFLSAKRVQKQVN</sequence>
<dbReference type="Gene3D" id="3.30.70.1230">
    <property type="entry name" value="Nucleotide cyclase"/>
    <property type="match status" value="1"/>
</dbReference>
<dbReference type="EMBL" id="MSCK01000001">
    <property type="protein sequence ID" value="PQJ72211.1"/>
    <property type="molecule type" value="Genomic_DNA"/>
</dbReference>
<dbReference type="AlphaFoldDB" id="A0A2P6CBC6"/>
<accession>A0A2P6CBC6</accession>
<proteinExistence type="predicted"/>
<dbReference type="Pfam" id="PF10851">
    <property type="entry name" value="DUF2652"/>
    <property type="match status" value="1"/>
</dbReference>